<dbReference type="Pfam" id="PF00793">
    <property type="entry name" value="DAHP_synth_1"/>
    <property type="match status" value="1"/>
</dbReference>
<dbReference type="GO" id="GO:0009073">
    <property type="term" value="P:aromatic amino acid family biosynthetic process"/>
    <property type="evidence" value="ECO:0007669"/>
    <property type="project" value="InterPro"/>
</dbReference>
<dbReference type="RefSeq" id="WP_321535645.1">
    <property type="nucleotide sequence ID" value="NZ_JARGDL010000007.1"/>
</dbReference>
<dbReference type="GO" id="GO:0003849">
    <property type="term" value="F:3-deoxy-7-phosphoheptulonate synthase activity"/>
    <property type="evidence" value="ECO:0007669"/>
    <property type="project" value="UniProtKB-EC"/>
</dbReference>
<dbReference type="InterPro" id="IPR006218">
    <property type="entry name" value="DAHP1/KDSA"/>
</dbReference>
<name>A0AAE3TBZ7_9BACT</name>
<evidence type="ECO:0000259" key="2">
    <source>
        <dbReference type="Pfam" id="PF00793"/>
    </source>
</evidence>
<dbReference type="Gene3D" id="3.20.20.70">
    <property type="entry name" value="Aldolase class I"/>
    <property type="match status" value="1"/>
</dbReference>
<dbReference type="GO" id="GO:0016832">
    <property type="term" value="F:aldehyde-lyase activity"/>
    <property type="evidence" value="ECO:0007669"/>
    <property type="project" value="InterPro"/>
</dbReference>
<dbReference type="AlphaFoldDB" id="A0AAE3TBZ7"/>
<feature type="domain" description="DAHP synthase ferredoxin-like" evidence="3">
    <location>
        <begin position="1"/>
        <end position="66"/>
    </location>
</feature>
<dbReference type="Proteomes" id="UP001221302">
    <property type="component" value="Unassembled WGS sequence"/>
</dbReference>
<reference evidence="4" key="1">
    <citation type="submission" date="2023-03" db="EMBL/GenBank/DDBJ databases">
        <title>Stygiobacter electus gen. nov., sp. nov., facultatively anaerobic thermotolerant bacterium of the class Ignavibacteria from a well of Yessentuki mineral water deposit.</title>
        <authorList>
            <person name="Podosokorskaya O.A."/>
            <person name="Elcheninov A.G."/>
            <person name="Petrova N.F."/>
            <person name="Zavarzina D.G."/>
            <person name="Kublanov I.V."/>
            <person name="Merkel A.Y."/>
        </authorList>
    </citation>
    <scope>NUCLEOTIDE SEQUENCE</scope>
    <source>
        <strain evidence="4">09-Me</strain>
    </source>
</reference>
<dbReference type="NCBIfam" id="NF009239">
    <property type="entry name" value="PRK12595.1"/>
    <property type="match status" value="1"/>
</dbReference>
<dbReference type="InterPro" id="IPR052899">
    <property type="entry name" value="Class-I_DAHP_synthase"/>
</dbReference>
<organism evidence="4 5">
    <name type="scientific">Stygiobacter electus</name>
    <dbReference type="NCBI Taxonomy" id="3032292"/>
    <lineage>
        <taxon>Bacteria</taxon>
        <taxon>Pseudomonadati</taxon>
        <taxon>Ignavibacteriota</taxon>
        <taxon>Ignavibacteria</taxon>
        <taxon>Ignavibacteriales</taxon>
        <taxon>Melioribacteraceae</taxon>
        <taxon>Stygiobacter</taxon>
    </lineage>
</organism>
<dbReference type="InterPro" id="IPR013785">
    <property type="entry name" value="Aldolase_TIM"/>
</dbReference>
<dbReference type="Gene3D" id="3.30.70.1140">
    <property type="entry name" value="Phospho-2-dehydro-3-deoxyheptonate aldolase, domain 1"/>
    <property type="match status" value="1"/>
</dbReference>
<protein>
    <submittedName>
        <fullName evidence="4">3-deoxy-7-phosphoheptulonate synthase</fullName>
        <ecNumber evidence="4">2.5.1.54</ecNumber>
    </submittedName>
</protein>
<dbReference type="EMBL" id="JARGDL010000007">
    <property type="protein sequence ID" value="MDF1611878.1"/>
    <property type="molecule type" value="Genomic_DNA"/>
</dbReference>
<dbReference type="NCBIfam" id="NF006421">
    <property type="entry name" value="PRK08673.1"/>
    <property type="match status" value="1"/>
</dbReference>
<proteinExistence type="predicted"/>
<keyword evidence="1 4" id="KW-0808">Transferase</keyword>
<dbReference type="Pfam" id="PF18152">
    <property type="entry name" value="DAHP_snth_FXD"/>
    <property type="match status" value="1"/>
</dbReference>
<dbReference type="SUPFAM" id="SSF51569">
    <property type="entry name" value="Aldolase"/>
    <property type="match status" value="1"/>
</dbReference>
<dbReference type="EC" id="2.5.1.54" evidence="4"/>
<evidence type="ECO:0000256" key="1">
    <source>
        <dbReference type="ARBA" id="ARBA00022679"/>
    </source>
</evidence>
<dbReference type="NCBIfam" id="TIGR01361">
    <property type="entry name" value="DAHP_synth_Bsub"/>
    <property type="match status" value="1"/>
</dbReference>
<evidence type="ECO:0000313" key="4">
    <source>
        <dbReference type="EMBL" id="MDF1611878.1"/>
    </source>
</evidence>
<dbReference type="PANTHER" id="PTHR43018">
    <property type="entry name" value="PHOSPHO-2-DEHYDRO-3-DEOXYHEPTONATE ALDOLASE"/>
    <property type="match status" value="1"/>
</dbReference>
<accession>A0AAE3TBZ7</accession>
<dbReference type="InterPro" id="IPR006268">
    <property type="entry name" value="DAHP_syn_2"/>
</dbReference>
<evidence type="ECO:0000259" key="3">
    <source>
        <dbReference type="Pfam" id="PF18152"/>
    </source>
</evidence>
<dbReference type="InterPro" id="IPR041071">
    <property type="entry name" value="DAHP_snth_FXD"/>
</dbReference>
<sequence length="338" mass="37415">MVVILQKNATEQQIENIINHLKSFGFQIHQSTGAEKTIIGAIGVKPNFDIRNISILDGVEEVYRVTTPFKLASRSFQEHNTIVKVKDVEIGGNKLVMMSGPCSIETEEQIFKLAKIVADSGAKILRGGAFKPRTSPYTFQGLGEEGLKLMRAAADEYNLLVITEVMQNEQIDLIYKYTDIFQVGARNMQNFSLLKELGKVDKPIMLKRGIAATIEEWLMSAEYILSGGNKDVILCERGIRTFENYTRNTFDLSAIPVVHKKSHLPVIADPSHATGLRDQVPPMARAAVAAGADGLMIEIHHDPEKALSDGPQALLPETYLKLMDELQNIAEAIGRTLI</sequence>
<keyword evidence="5" id="KW-1185">Reference proteome</keyword>
<feature type="domain" description="DAHP synthetase I/KDSA" evidence="2">
    <location>
        <begin position="82"/>
        <end position="329"/>
    </location>
</feature>
<gene>
    <name evidence="4" type="primary">aroF</name>
    <name evidence="4" type="ORF">P0M35_06935</name>
</gene>
<comment type="caution">
    <text evidence="4">The sequence shown here is derived from an EMBL/GenBank/DDBJ whole genome shotgun (WGS) entry which is preliminary data.</text>
</comment>
<evidence type="ECO:0000313" key="5">
    <source>
        <dbReference type="Proteomes" id="UP001221302"/>
    </source>
</evidence>
<dbReference type="PANTHER" id="PTHR43018:SF2">
    <property type="entry name" value="PHOSPHO-2-DEHYDRO-3-DEOXYHEPTONATE ALDOLASE"/>
    <property type="match status" value="1"/>
</dbReference>